<dbReference type="EMBL" id="CH473980">
    <property type="protein sequence ID" value="EDM08533.1"/>
    <property type="molecule type" value="Genomic_DNA"/>
</dbReference>
<name>A6JC07_RAT</name>
<sequence>MWKAAINVSSLSYETIYRANSSCAFTPSPGEGHIQRSAQPGAAASACFSVRCFPTLLSFGALPNNRTQRSPCESRHARPGNRYRLEDHRSLPGWKIRSERFSVSKGSKDVFHEEMKTQFRESMRHPIQASSATVEFRRM</sequence>
<accession>A6JC07</accession>
<protein>
    <submittedName>
        <fullName evidence="2">RCG24648, isoform CRA_a</fullName>
    </submittedName>
</protein>
<dbReference type="Proteomes" id="UP000234681">
    <property type="component" value="Chromosome 1"/>
</dbReference>
<evidence type="ECO:0000313" key="2">
    <source>
        <dbReference type="EMBL" id="EDM08533.1"/>
    </source>
</evidence>
<feature type="region of interest" description="Disordered" evidence="1">
    <location>
        <begin position="62"/>
        <end position="84"/>
    </location>
</feature>
<proteinExistence type="predicted"/>
<gene>
    <name evidence="2" type="ORF">rCG_24648</name>
</gene>
<evidence type="ECO:0000256" key="1">
    <source>
        <dbReference type="SAM" id="MobiDB-lite"/>
    </source>
</evidence>
<reference evidence="3" key="1">
    <citation type="submission" date="2005-09" db="EMBL/GenBank/DDBJ databases">
        <authorList>
            <person name="Mural R.J."/>
            <person name="Li P.W."/>
            <person name="Adams M.D."/>
            <person name="Amanatides P.G."/>
            <person name="Baden-Tillson H."/>
            <person name="Barnstead M."/>
            <person name="Chin S.H."/>
            <person name="Dew I."/>
            <person name="Evans C.A."/>
            <person name="Ferriera S."/>
            <person name="Flanigan M."/>
            <person name="Fosler C."/>
            <person name="Glodek A."/>
            <person name="Gu Z."/>
            <person name="Holt R.A."/>
            <person name="Jennings D."/>
            <person name="Kraft C.L."/>
            <person name="Lu F."/>
            <person name="Nguyen T."/>
            <person name="Nusskern D.R."/>
            <person name="Pfannkoch C.M."/>
            <person name="Sitter C."/>
            <person name="Sutton G.G."/>
            <person name="Venter J.C."/>
            <person name="Wang Z."/>
            <person name="Woodage T."/>
            <person name="Zheng X.H."/>
            <person name="Zhong F."/>
        </authorList>
    </citation>
    <scope>NUCLEOTIDE SEQUENCE [LARGE SCALE GENOMIC DNA]</scope>
    <source>
        <strain>BN</strain>
        <strain evidence="3">Sprague-Dawley</strain>
    </source>
</reference>
<dbReference type="AlphaFoldDB" id="A6JC07"/>
<evidence type="ECO:0000313" key="3">
    <source>
        <dbReference type="Proteomes" id="UP000234681"/>
    </source>
</evidence>
<organism evidence="2 3">
    <name type="scientific">Rattus norvegicus</name>
    <name type="common">Rat</name>
    <dbReference type="NCBI Taxonomy" id="10116"/>
    <lineage>
        <taxon>Eukaryota</taxon>
        <taxon>Metazoa</taxon>
        <taxon>Chordata</taxon>
        <taxon>Craniata</taxon>
        <taxon>Vertebrata</taxon>
        <taxon>Euteleostomi</taxon>
        <taxon>Mammalia</taxon>
        <taxon>Eutheria</taxon>
        <taxon>Euarchontoglires</taxon>
        <taxon>Glires</taxon>
        <taxon>Rodentia</taxon>
        <taxon>Myomorpha</taxon>
        <taxon>Muroidea</taxon>
        <taxon>Muridae</taxon>
        <taxon>Murinae</taxon>
        <taxon>Rattus</taxon>
    </lineage>
</organism>